<accession>A0A328AEN4</accession>
<dbReference type="OrthoDB" id="333076at2"/>
<gene>
    <name evidence="2" type="ORF">DJ017_00360</name>
</gene>
<sequence length="361" mass="39730">MLTKGDDYPIHQTPEPIAYAGTTDRNFYDRYFFNGYSPDGTQFVAVAFGVYPALNVADAHVSIIKDGVQRCLHASRILGMERMDLTVGPVKIEVLEPLQKLKVTLERAEGLACELVFEGRSFPIEEPRFIKRVGPRVFMDYTRLTQNVRVSGWIEIDGKREPVGAGWTGTRDRSWGIRPVGAPDSQPTPGGVIGGFFWQWTPVNFEDRSVFFHINADPDGTAWNTRAVILPDGAGPEEGIEADGARMEDVTLRQGLRHAERGTLKIPVEGGEATVHLEPVGQPFLMRGIGYGGDWRHGGLKGELAVGREDIDLATVDMGAMENCHIQAISKATLEQPGKPTQQGIGVFEQLILGPYKPYGI</sequence>
<name>A0A328AEN4_9CAUL</name>
<dbReference type="AlphaFoldDB" id="A0A328AEN4"/>
<comment type="caution">
    <text evidence="2">The sequence shown here is derived from an EMBL/GenBank/DDBJ whole genome shotgun (WGS) entry which is preliminary data.</text>
</comment>
<proteinExistence type="predicted"/>
<reference evidence="3" key="1">
    <citation type="submission" date="2018-05" db="EMBL/GenBank/DDBJ databases">
        <authorList>
            <person name="Li X."/>
        </authorList>
    </citation>
    <scope>NUCLEOTIDE SEQUENCE [LARGE SCALE GENOMIC DNA]</scope>
    <source>
        <strain evidence="3">LX32</strain>
    </source>
</reference>
<dbReference type="Proteomes" id="UP000249254">
    <property type="component" value="Unassembled WGS sequence"/>
</dbReference>
<protein>
    <submittedName>
        <fullName evidence="2">Uncharacterized protein</fullName>
    </submittedName>
</protein>
<dbReference type="RefSeq" id="WP_111526844.1">
    <property type="nucleotide sequence ID" value="NZ_JBHRSG010000001.1"/>
</dbReference>
<evidence type="ECO:0000256" key="1">
    <source>
        <dbReference type="SAM" id="MobiDB-lite"/>
    </source>
</evidence>
<feature type="region of interest" description="Disordered" evidence="1">
    <location>
        <begin position="165"/>
        <end position="185"/>
    </location>
</feature>
<organism evidence="2 3">
    <name type="scientific">Phenylobacterium soli</name>
    <dbReference type="NCBI Taxonomy" id="2170551"/>
    <lineage>
        <taxon>Bacteria</taxon>
        <taxon>Pseudomonadati</taxon>
        <taxon>Pseudomonadota</taxon>
        <taxon>Alphaproteobacteria</taxon>
        <taxon>Caulobacterales</taxon>
        <taxon>Caulobacteraceae</taxon>
        <taxon>Phenylobacterium</taxon>
    </lineage>
</organism>
<evidence type="ECO:0000313" key="2">
    <source>
        <dbReference type="EMBL" id="RAK53091.1"/>
    </source>
</evidence>
<dbReference type="EMBL" id="QFYQ01000001">
    <property type="protein sequence ID" value="RAK53091.1"/>
    <property type="molecule type" value="Genomic_DNA"/>
</dbReference>
<keyword evidence="3" id="KW-1185">Reference proteome</keyword>
<dbReference type="SUPFAM" id="SSF159245">
    <property type="entry name" value="AttH-like"/>
    <property type="match status" value="1"/>
</dbReference>
<evidence type="ECO:0000313" key="3">
    <source>
        <dbReference type="Proteomes" id="UP000249254"/>
    </source>
</evidence>